<dbReference type="SMART" id="SM00220">
    <property type="entry name" value="S_TKc"/>
    <property type="match status" value="1"/>
</dbReference>
<dbReference type="PANTHER" id="PTHR24346:SF82">
    <property type="entry name" value="KP78A-RELATED"/>
    <property type="match status" value="1"/>
</dbReference>
<comment type="caution">
    <text evidence="7">The sequence shown here is derived from an EMBL/GenBank/DDBJ whole genome shotgun (WGS) entry which is preliminary data.</text>
</comment>
<evidence type="ECO:0000313" key="7">
    <source>
        <dbReference type="EMBL" id="RFB92321.1"/>
    </source>
</evidence>
<dbReference type="PROSITE" id="PS50011">
    <property type="entry name" value="PROTEIN_KINASE_DOM"/>
    <property type="match status" value="1"/>
</dbReference>
<dbReference type="InterPro" id="IPR000719">
    <property type="entry name" value="Prot_kinase_dom"/>
</dbReference>
<protein>
    <recommendedName>
        <fullName evidence="6">Protein kinase domain-containing protein</fullName>
    </recommendedName>
</protein>
<dbReference type="GO" id="GO:0004674">
    <property type="term" value="F:protein serine/threonine kinase activity"/>
    <property type="evidence" value="ECO:0007669"/>
    <property type="project" value="UniProtKB-KW"/>
</dbReference>
<accession>A0A3E1BJ05</accession>
<dbReference type="Pfam" id="PF00069">
    <property type="entry name" value="Pkinase"/>
    <property type="match status" value="1"/>
</dbReference>
<dbReference type="GO" id="GO:0005737">
    <property type="term" value="C:cytoplasm"/>
    <property type="evidence" value="ECO:0007669"/>
    <property type="project" value="TreeGrafter"/>
</dbReference>
<dbReference type="AlphaFoldDB" id="A0A3E1BJ05"/>
<evidence type="ECO:0000259" key="6">
    <source>
        <dbReference type="PROSITE" id="PS50011"/>
    </source>
</evidence>
<evidence type="ECO:0000256" key="3">
    <source>
        <dbReference type="ARBA" id="ARBA00022741"/>
    </source>
</evidence>
<dbReference type="PANTHER" id="PTHR24346">
    <property type="entry name" value="MAP/MICROTUBULE AFFINITY-REGULATING KINASE"/>
    <property type="match status" value="1"/>
</dbReference>
<dbReference type="GO" id="GO:0035556">
    <property type="term" value="P:intracellular signal transduction"/>
    <property type="evidence" value="ECO:0007669"/>
    <property type="project" value="TreeGrafter"/>
</dbReference>
<dbReference type="InterPro" id="IPR008271">
    <property type="entry name" value="Ser/Thr_kinase_AS"/>
</dbReference>
<evidence type="ECO:0000256" key="2">
    <source>
        <dbReference type="ARBA" id="ARBA00022679"/>
    </source>
</evidence>
<organism evidence="7 8">
    <name type="scientific">Rhizobium leguminosarum bv. trifolii</name>
    <dbReference type="NCBI Taxonomy" id="386"/>
    <lineage>
        <taxon>Bacteria</taxon>
        <taxon>Pseudomonadati</taxon>
        <taxon>Pseudomonadota</taxon>
        <taxon>Alphaproteobacteria</taxon>
        <taxon>Hyphomicrobiales</taxon>
        <taxon>Rhizobiaceae</taxon>
        <taxon>Rhizobium/Agrobacterium group</taxon>
        <taxon>Rhizobium</taxon>
    </lineage>
</organism>
<dbReference type="Proteomes" id="UP000256748">
    <property type="component" value="Unassembled WGS sequence"/>
</dbReference>
<dbReference type="Gene3D" id="1.10.510.10">
    <property type="entry name" value="Transferase(Phosphotransferase) domain 1"/>
    <property type="match status" value="1"/>
</dbReference>
<keyword evidence="2" id="KW-0808">Transferase</keyword>
<evidence type="ECO:0000256" key="5">
    <source>
        <dbReference type="ARBA" id="ARBA00022840"/>
    </source>
</evidence>
<dbReference type="EMBL" id="NAOO01000018">
    <property type="protein sequence ID" value="RFB92321.1"/>
    <property type="molecule type" value="Genomic_DNA"/>
</dbReference>
<evidence type="ECO:0000256" key="4">
    <source>
        <dbReference type="ARBA" id="ARBA00022777"/>
    </source>
</evidence>
<evidence type="ECO:0000256" key="1">
    <source>
        <dbReference type="ARBA" id="ARBA00022527"/>
    </source>
</evidence>
<name>A0A3E1BJ05_RHILT</name>
<proteinExistence type="predicted"/>
<dbReference type="RefSeq" id="WP_116274015.1">
    <property type="nucleotide sequence ID" value="NZ_KZ859521.1"/>
</dbReference>
<dbReference type="InterPro" id="IPR011009">
    <property type="entry name" value="Kinase-like_dom_sf"/>
</dbReference>
<feature type="domain" description="Protein kinase" evidence="6">
    <location>
        <begin position="23"/>
        <end position="295"/>
    </location>
</feature>
<gene>
    <name evidence="7" type="ORF">B5K10_16045</name>
</gene>
<reference evidence="7 8" key="1">
    <citation type="submission" date="2017-03" db="EMBL/GenBank/DDBJ databases">
        <title>Genome analysis of Rhizobial strains effectives or ineffectives for nitrogen fixation isolated from bean seeds.</title>
        <authorList>
            <person name="Peralta H."/>
            <person name="Aguilar-Vera A."/>
            <person name="Mora Y."/>
            <person name="Vargas-Lagunas C."/>
            <person name="Girard L."/>
            <person name="Mora J."/>
        </authorList>
    </citation>
    <scope>NUCLEOTIDE SEQUENCE [LARGE SCALE GENOMIC DNA]</scope>
    <source>
        <strain evidence="7 8">CCGM5</strain>
    </source>
</reference>
<keyword evidence="3" id="KW-0547">Nucleotide-binding</keyword>
<evidence type="ECO:0000313" key="8">
    <source>
        <dbReference type="Proteomes" id="UP000256748"/>
    </source>
</evidence>
<dbReference type="GO" id="GO:0005524">
    <property type="term" value="F:ATP binding"/>
    <property type="evidence" value="ECO:0007669"/>
    <property type="project" value="UniProtKB-KW"/>
</dbReference>
<keyword evidence="5" id="KW-0067">ATP-binding</keyword>
<keyword evidence="4" id="KW-0418">Kinase</keyword>
<sequence>MTVEISHFPKELHASLEALNKDIQFEVVAQKGQSGYVIFGVNKVLKRKDVVKIYFWENGDHAEPEILAKLEHTNILKVYHAASVDDDWAYYTTKHCEGGDLDSVLESRQLGVIEAFDIAMMIASGVSCLHGNSFLHRDLKPENLYLDGNNAVIGDFGSVAPCDASGYCKTWTRHSLIYRPPEATATNDFYKTSDVYQLGILLYQLSGGYFPYLQRDWLNDKQKAKFDALTTDQDKEDLATSLIEKRINSGRLLDLATLPDYVPNSVRSIIRRATRVDRSKRYSTAADLLAAMNNVKGELPDWRVDGVPVLHRENKRVRITINGSAIVIEKDVGNGWRRHNAAHVKTFADAVFAAEGL</sequence>
<keyword evidence="1" id="KW-0723">Serine/threonine-protein kinase</keyword>
<dbReference type="PROSITE" id="PS00108">
    <property type="entry name" value="PROTEIN_KINASE_ST"/>
    <property type="match status" value="1"/>
</dbReference>
<dbReference type="SUPFAM" id="SSF56112">
    <property type="entry name" value="Protein kinase-like (PK-like)"/>
    <property type="match status" value="1"/>
</dbReference>